<evidence type="ECO:0000256" key="2">
    <source>
        <dbReference type="ARBA" id="ARBA00006012"/>
    </source>
</evidence>
<keyword evidence="12" id="KW-1185">Reference proteome</keyword>
<dbReference type="PANTHER" id="PTHR19241">
    <property type="entry name" value="ATP-BINDING CASSETTE TRANSPORTER"/>
    <property type="match status" value="1"/>
</dbReference>
<dbReference type="InterPro" id="IPR029481">
    <property type="entry name" value="ABC_trans_N"/>
</dbReference>
<dbReference type="InterPro" id="IPR010929">
    <property type="entry name" value="PDR_CDR_ABC"/>
</dbReference>
<dbReference type="InterPro" id="IPR003593">
    <property type="entry name" value="AAA+_ATPase"/>
</dbReference>
<sequence>MGTPEHHHLPLEDWLHQRKQQHGTTFGVAFKNLHVYGFTTSNQYQSTISSCLLKIPRIILSIFSNRYQKETAILRACGGLVEPGEMLLVLGRPGSGCSTFLKTLAGDMSGIHLRNSSSVNYEGTSYDSMHSCLRGRCMYTTELDIHFPELTTAQTLAFAAKMRPNGSQPSHSPQSTSQIISSFFNLESAFDTRIGSPTIRGISGGEMKRASIAEAFLADSQLQCWDNSTRGLDSSTALSFVMLLRATTKCLKTAVLTSIYQASEQMYQAFDKVTLLYEGHQIYFGPVSSAANYFVVMGFERPSCATTADFLTSITNPSERTPRVGWENKVPRTATEFAQHWLQSAEYQSLSRSIDVFNARNPPDGPQSRHLDSRSISQLVQIQSRIARGLLRLRNNFTPVVAGVVANTIIAIVTGSVFYNLPSTTASFQQRSILLFFAVLVNGCTPTFEVLTMWAQRPIVEKHQRYAMYHPLIDCCASIICDLPNKLVTTVMFNIPLYFMTNLRRSVSAWFTYILFIFIVILTMSMFFRMVGSLSKTIEQTMAPVATLMLMFTLYNGFVLPVDYMHPWLAWFRWINPFAYAYEGLMINEFSGTFPCASTIPAGPGYDHQVGMEEKVCNAVGAIPGEKLLDGKAFIAAKYGFLPSHLWRNLGILLAFFTIFGAIHLLAAEYIPASRSKGEVLLFKGKQGRKEKCPPNDIETTSPSDALRQQIDTLHYQNDRIEYSREVQKQTSTLYWKNVNYDVTSGKNKRRILNEVNGWVKPGTLAALMGPTGAGKTTLLDVLANRTSIGVVTGDICIGQHAQDATSKRRTGYVQQQDIHHPQSTVREALEFSALLRQPNERSTDEKLGYVNTVLKMLEMESYADAIVGIPGEGLNIEQRKRLTIAVELAARPPLLLFLDEPTSGLDSQTAWSICMLLKKLARNGQAILCTIHQPSAQIFQLFDRLLLLDEKGHTAYFGDIGTNSSTLTHYFERNGATPCSAESNAAEWVVDNLTSHRRQDTLDRPEQSSWVDVWNRSTEKSIILRIIERFELQKAAEAYNLPRLEDKSDAPLRQQMLVVLHRTFAEYWRDPTYLYSKLALSTAVAIFSSLSFYMTPLNLQGLISITFSVFLLTQLFSTIDQQIIPRLVTNRDLFEARENRSETFSWVVFVAANIIVELVWQTLTAVLVFVTWYYPLGLWRNGNALMPASERGGLAFAMIWMFFLFISTLSQAVGIAIQHAETAVQVATLLFYLSLVFCGVIVNPADLPRFWLFMYRISPLTYFIAGVVTAGLAYTQIKCSSIELLKIELPTGRMCGEYMDSYMQLACGFVEDTQTTESCNYCPVGDSDAFLRSMGIRVEHKWRNFWILACYVVFNVVLAFGLYWMARAPRRKRT</sequence>
<dbReference type="GO" id="GO:0005524">
    <property type="term" value="F:ATP binding"/>
    <property type="evidence" value="ECO:0007669"/>
    <property type="project" value="UniProtKB-KW"/>
</dbReference>
<feature type="transmembrane region" description="Helical" evidence="9">
    <location>
        <begin position="1254"/>
        <end position="1275"/>
    </location>
</feature>
<dbReference type="InterPro" id="IPR003439">
    <property type="entry name" value="ABC_transporter-like_ATP-bd"/>
</dbReference>
<keyword evidence="3" id="KW-0813">Transport</keyword>
<feature type="transmembrane region" description="Helical" evidence="9">
    <location>
        <begin position="1100"/>
        <end position="1118"/>
    </location>
</feature>
<dbReference type="InterPro" id="IPR027417">
    <property type="entry name" value="P-loop_NTPase"/>
</dbReference>
<dbReference type="GO" id="GO:0016887">
    <property type="term" value="F:ATP hydrolysis activity"/>
    <property type="evidence" value="ECO:0007669"/>
    <property type="project" value="InterPro"/>
</dbReference>
<evidence type="ECO:0000256" key="9">
    <source>
        <dbReference type="SAM" id="Phobius"/>
    </source>
</evidence>
<dbReference type="SMART" id="SM00382">
    <property type="entry name" value="AAA"/>
    <property type="match status" value="2"/>
</dbReference>
<gene>
    <name evidence="11" type="ORF">BU24DRAFT_471381</name>
</gene>
<evidence type="ECO:0000256" key="4">
    <source>
        <dbReference type="ARBA" id="ARBA00022692"/>
    </source>
</evidence>
<dbReference type="PROSITE" id="PS50893">
    <property type="entry name" value="ABC_TRANSPORTER_2"/>
    <property type="match status" value="2"/>
</dbReference>
<dbReference type="GO" id="GO:0016020">
    <property type="term" value="C:membrane"/>
    <property type="evidence" value="ECO:0007669"/>
    <property type="project" value="UniProtKB-SubCell"/>
</dbReference>
<feature type="domain" description="ABC transporter" evidence="10">
    <location>
        <begin position="53"/>
        <end position="303"/>
    </location>
</feature>
<keyword evidence="5" id="KW-0547">Nucleotide-binding</keyword>
<dbReference type="OrthoDB" id="245989at2759"/>
<dbReference type="Pfam" id="PF06422">
    <property type="entry name" value="PDR_CDR"/>
    <property type="match status" value="1"/>
</dbReference>
<feature type="transmembrane region" description="Helical" evidence="9">
    <location>
        <begin position="646"/>
        <end position="667"/>
    </location>
</feature>
<evidence type="ECO:0000313" key="11">
    <source>
        <dbReference type="EMBL" id="KAF2022234.1"/>
    </source>
</evidence>
<feature type="transmembrane region" description="Helical" evidence="9">
    <location>
        <begin position="1230"/>
        <end position="1248"/>
    </location>
</feature>
<dbReference type="Gene3D" id="3.40.50.300">
    <property type="entry name" value="P-loop containing nucleotide triphosphate hydrolases"/>
    <property type="match status" value="2"/>
</dbReference>
<dbReference type="Pfam" id="PF14510">
    <property type="entry name" value="ABC_trans_N"/>
    <property type="match status" value="1"/>
</dbReference>
<evidence type="ECO:0000313" key="12">
    <source>
        <dbReference type="Proteomes" id="UP000799778"/>
    </source>
</evidence>
<dbReference type="FunFam" id="3.40.50.300:FF:000054">
    <property type="entry name" value="ABC multidrug transporter atrF"/>
    <property type="match status" value="1"/>
</dbReference>
<feature type="transmembrane region" description="Helical" evidence="9">
    <location>
        <begin position="433"/>
        <end position="455"/>
    </location>
</feature>
<protein>
    <recommendedName>
        <fullName evidence="10">ABC transporter domain-containing protein</fullName>
    </recommendedName>
</protein>
<dbReference type="PROSITE" id="PS00211">
    <property type="entry name" value="ABC_TRANSPORTER_1"/>
    <property type="match status" value="1"/>
</dbReference>
<dbReference type="InterPro" id="IPR017871">
    <property type="entry name" value="ABC_transporter-like_CS"/>
</dbReference>
<proteinExistence type="inferred from homology"/>
<feature type="transmembrane region" description="Helical" evidence="9">
    <location>
        <begin position="543"/>
        <end position="562"/>
    </location>
</feature>
<dbReference type="Proteomes" id="UP000799778">
    <property type="component" value="Unassembled WGS sequence"/>
</dbReference>
<organism evidence="11 12">
    <name type="scientific">Aaosphaeria arxii CBS 175.79</name>
    <dbReference type="NCBI Taxonomy" id="1450172"/>
    <lineage>
        <taxon>Eukaryota</taxon>
        <taxon>Fungi</taxon>
        <taxon>Dikarya</taxon>
        <taxon>Ascomycota</taxon>
        <taxon>Pezizomycotina</taxon>
        <taxon>Dothideomycetes</taxon>
        <taxon>Pleosporomycetidae</taxon>
        <taxon>Pleosporales</taxon>
        <taxon>Pleosporales incertae sedis</taxon>
        <taxon>Aaosphaeria</taxon>
    </lineage>
</organism>
<evidence type="ECO:0000259" key="10">
    <source>
        <dbReference type="PROSITE" id="PS50893"/>
    </source>
</evidence>
<dbReference type="RefSeq" id="XP_033390573.1">
    <property type="nucleotide sequence ID" value="XM_033532689.1"/>
</dbReference>
<evidence type="ECO:0000256" key="8">
    <source>
        <dbReference type="ARBA" id="ARBA00023136"/>
    </source>
</evidence>
<feature type="transmembrane region" description="Helical" evidence="9">
    <location>
        <begin position="1073"/>
        <end position="1094"/>
    </location>
</feature>
<keyword evidence="4 9" id="KW-0812">Transmembrane</keyword>
<evidence type="ECO:0000256" key="7">
    <source>
        <dbReference type="ARBA" id="ARBA00022989"/>
    </source>
</evidence>
<evidence type="ECO:0000256" key="5">
    <source>
        <dbReference type="ARBA" id="ARBA00022741"/>
    </source>
</evidence>
<comment type="similarity">
    <text evidence="2">Belongs to the ABC transporter superfamily. ABCG family. PDR (TC 3.A.1.205) subfamily.</text>
</comment>
<accession>A0A6A5YC65</accession>
<evidence type="ECO:0000256" key="3">
    <source>
        <dbReference type="ARBA" id="ARBA00022448"/>
    </source>
</evidence>
<reference evidence="11" key="1">
    <citation type="journal article" date="2020" name="Stud. Mycol.">
        <title>101 Dothideomycetes genomes: a test case for predicting lifestyles and emergence of pathogens.</title>
        <authorList>
            <person name="Haridas S."/>
            <person name="Albert R."/>
            <person name="Binder M."/>
            <person name="Bloem J."/>
            <person name="Labutti K."/>
            <person name="Salamov A."/>
            <person name="Andreopoulos B."/>
            <person name="Baker S."/>
            <person name="Barry K."/>
            <person name="Bills G."/>
            <person name="Bluhm B."/>
            <person name="Cannon C."/>
            <person name="Castanera R."/>
            <person name="Culley D."/>
            <person name="Daum C."/>
            <person name="Ezra D."/>
            <person name="Gonzalez J."/>
            <person name="Henrissat B."/>
            <person name="Kuo A."/>
            <person name="Liang C."/>
            <person name="Lipzen A."/>
            <person name="Lutzoni F."/>
            <person name="Magnuson J."/>
            <person name="Mondo S."/>
            <person name="Nolan M."/>
            <person name="Ohm R."/>
            <person name="Pangilinan J."/>
            <person name="Park H.-J."/>
            <person name="Ramirez L."/>
            <person name="Alfaro M."/>
            <person name="Sun H."/>
            <person name="Tritt A."/>
            <person name="Yoshinaga Y."/>
            <person name="Zwiers L.-H."/>
            <person name="Turgeon B."/>
            <person name="Goodwin S."/>
            <person name="Spatafora J."/>
            <person name="Crous P."/>
            <person name="Grigoriev I."/>
        </authorList>
    </citation>
    <scope>NUCLEOTIDE SEQUENCE</scope>
    <source>
        <strain evidence="11">CBS 175.79</strain>
    </source>
</reference>
<dbReference type="SUPFAM" id="SSF52540">
    <property type="entry name" value="P-loop containing nucleoside triphosphate hydrolases"/>
    <property type="match status" value="2"/>
</dbReference>
<feature type="transmembrane region" description="Helical" evidence="9">
    <location>
        <begin position="1147"/>
        <end position="1175"/>
    </location>
</feature>
<dbReference type="Pfam" id="PF01061">
    <property type="entry name" value="ABC2_membrane"/>
    <property type="match status" value="2"/>
</dbReference>
<name>A0A6A5YC65_9PLEO</name>
<feature type="transmembrane region" description="Helical" evidence="9">
    <location>
        <begin position="400"/>
        <end position="421"/>
    </location>
</feature>
<dbReference type="GeneID" id="54290086"/>
<comment type="subcellular location">
    <subcellularLocation>
        <location evidence="1">Membrane</location>
        <topology evidence="1">Multi-pass membrane protein</topology>
    </subcellularLocation>
</comment>
<evidence type="ECO:0000256" key="6">
    <source>
        <dbReference type="ARBA" id="ARBA00022840"/>
    </source>
</evidence>
<keyword evidence="7 9" id="KW-1133">Transmembrane helix</keyword>
<dbReference type="CDD" id="cd03232">
    <property type="entry name" value="ABCG_PDR_domain2"/>
    <property type="match status" value="1"/>
</dbReference>
<keyword evidence="6" id="KW-0067">ATP-binding</keyword>
<dbReference type="Pfam" id="PF00005">
    <property type="entry name" value="ABC_tran"/>
    <property type="match status" value="2"/>
</dbReference>
<dbReference type="InterPro" id="IPR013525">
    <property type="entry name" value="ABC2_TM"/>
</dbReference>
<dbReference type="InterPro" id="IPR034003">
    <property type="entry name" value="ABCG_PDR_2"/>
</dbReference>
<keyword evidence="8 9" id="KW-0472">Membrane</keyword>
<evidence type="ECO:0000256" key="1">
    <source>
        <dbReference type="ARBA" id="ARBA00004141"/>
    </source>
</evidence>
<dbReference type="EMBL" id="ML978066">
    <property type="protein sequence ID" value="KAF2022234.1"/>
    <property type="molecule type" value="Genomic_DNA"/>
</dbReference>
<dbReference type="GO" id="GO:0140359">
    <property type="term" value="F:ABC-type transporter activity"/>
    <property type="evidence" value="ECO:0007669"/>
    <property type="project" value="InterPro"/>
</dbReference>
<feature type="domain" description="ABC transporter" evidence="10">
    <location>
        <begin position="734"/>
        <end position="976"/>
    </location>
</feature>
<feature type="transmembrane region" description="Helical" evidence="9">
    <location>
        <begin position="1346"/>
        <end position="1367"/>
    </location>
</feature>
<feature type="transmembrane region" description="Helical" evidence="9">
    <location>
        <begin position="1195"/>
        <end position="1218"/>
    </location>
</feature>
<feature type="transmembrane region" description="Helical" evidence="9">
    <location>
        <begin position="510"/>
        <end position="531"/>
    </location>
</feature>